<evidence type="ECO:0000313" key="2">
    <source>
        <dbReference type="EMBL" id="KOX68362.1"/>
    </source>
</evidence>
<evidence type="ECO:0000313" key="3">
    <source>
        <dbReference type="Proteomes" id="UP000053105"/>
    </source>
</evidence>
<proteinExistence type="predicted"/>
<gene>
    <name evidence="2" type="ORF">WN51_07126</name>
</gene>
<organism evidence="2 3">
    <name type="scientific">Melipona quadrifasciata</name>
    <dbReference type="NCBI Taxonomy" id="166423"/>
    <lineage>
        <taxon>Eukaryota</taxon>
        <taxon>Metazoa</taxon>
        <taxon>Ecdysozoa</taxon>
        <taxon>Arthropoda</taxon>
        <taxon>Hexapoda</taxon>
        <taxon>Insecta</taxon>
        <taxon>Pterygota</taxon>
        <taxon>Neoptera</taxon>
        <taxon>Endopterygota</taxon>
        <taxon>Hymenoptera</taxon>
        <taxon>Apocrita</taxon>
        <taxon>Aculeata</taxon>
        <taxon>Apoidea</taxon>
        <taxon>Anthophila</taxon>
        <taxon>Apidae</taxon>
        <taxon>Melipona</taxon>
    </lineage>
</organism>
<dbReference type="AlphaFoldDB" id="A0A0N0BC43"/>
<keyword evidence="3" id="KW-1185">Reference proteome</keyword>
<dbReference type="OrthoDB" id="6354602at2759"/>
<reference evidence="2 3" key="1">
    <citation type="submission" date="2015-07" db="EMBL/GenBank/DDBJ databases">
        <title>The genome of Melipona quadrifasciata.</title>
        <authorList>
            <person name="Pan H."/>
            <person name="Kapheim K."/>
        </authorList>
    </citation>
    <scope>NUCLEOTIDE SEQUENCE [LARGE SCALE GENOMIC DNA]</scope>
    <source>
        <strain evidence="2">0111107301</strain>
        <tissue evidence="2">Whole body</tissue>
    </source>
</reference>
<dbReference type="Proteomes" id="UP000053105">
    <property type="component" value="Unassembled WGS sequence"/>
</dbReference>
<protein>
    <submittedName>
        <fullName evidence="2">Uncharacterized protein</fullName>
    </submittedName>
</protein>
<name>A0A0N0BC43_9HYME</name>
<evidence type="ECO:0000256" key="1">
    <source>
        <dbReference type="SAM" id="MobiDB-lite"/>
    </source>
</evidence>
<feature type="compositionally biased region" description="Basic and acidic residues" evidence="1">
    <location>
        <begin position="69"/>
        <end position="84"/>
    </location>
</feature>
<accession>A0A0N0BC43</accession>
<feature type="compositionally biased region" description="Polar residues" evidence="1">
    <location>
        <begin position="185"/>
        <end position="199"/>
    </location>
</feature>
<feature type="region of interest" description="Disordered" evidence="1">
    <location>
        <begin position="66"/>
        <end position="106"/>
    </location>
</feature>
<feature type="region of interest" description="Disordered" evidence="1">
    <location>
        <begin position="178"/>
        <end position="199"/>
    </location>
</feature>
<sequence>MSSGTGGGVYISSVPLLAAGHVAGVEGWGKRRTPYPYTGIRTVMFVFTPGHERRYGRPFVADASLVREGSIRHDPGRGGPDRSVPDNATPTRGLPHASHESRDPNQPIANFRCISVAPEEARFSELPPLKSLSICSGLAPRIPQVRVSNTRLAEAASGYAPSVDVLPIFDVKQQSVRNPARMGANQPTSRFSYNNKRLE</sequence>
<dbReference type="EMBL" id="KQ435934">
    <property type="protein sequence ID" value="KOX68362.1"/>
    <property type="molecule type" value="Genomic_DNA"/>
</dbReference>